<name>A0ABM7PB25_9BACT</name>
<protein>
    <submittedName>
        <fullName evidence="1">Uncharacterized protein</fullName>
    </submittedName>
</protein>
<proteinExistence type="predicted"/>
<gene>
    <name evidence="1" type="ORF">DSLASN_03320</name>
</gene>
<dbReference type="EMBL" id="AP024488">
    <property type="protein sequence ID" value="BCS94700.1"/>
    <property type="molecule type" value="Genomic_DNA"/>
</dbReference>
<dbReference type="Proteomes" id="UP001320148">
    <property type="component" value="Chromosome"/>
</dbReference>
<accession>A0ABM7PB25</accession>
<keyword evidence="2" id="KW-1185">Reference proteome</keyword>
<sequence length="88" mass="9774">MLSPVTTPGVPGGPHPDLFNFIDLDLFRLDRSDYNEVILPKPFLVITIVKGSWGALTGAGAFFRVSDQDGCVLYFRRQLFMRLPCGLS</sequence>
<evidence type="ECO:0000313" key="1">
    <source>
        <dbReference type="EMBL" id="BCS94700.1"/>
    </source>
</evidence>
<organism evidence="1 2">
    <name type="scientific">Desulfoluna limicola</name>
    <dbReference type="NCBI Taxonomy" id="2810562"/>
    <lineage>
        <taxon>Bacteria</taxon>
        <taxon>Pseudomonadati</taxon>
        <taxon>Thermodesulfobacteriota</taxon>
        <taxon>Desulfobacteria</taxon>
        <taxon>Desulfobacterales</taxon>
        <taxon>Desulfolunaceae</taxon>
        <taxon>Desulfoluna</taxon>
    </lineage>
</organism>
<evidence type="ECO:0000313" key="2">
    <source>
        <dbReference type="Proteomes" id="UP001320148"/>
    </source>
</evidence>
<reference evidence="1 2" key="1">
    <citation type="submission" date="2021-02" db="EMBL/GenBank/DDBJ databases">
        <title>Complete genome of Desulfoluna sp. strain ASN36.</title>
        <authorList>
            <person name="Takahashi A."/>
            <person name="Kojima H."/>
            <person name="Fukui M."/>
        </authorList>
    </citation>
    <scope>NUCLEOTIDE SEQUENCE [LARGE SCALE GENOMIC DNA]</scope>
    <source>
        <strain evidence="1 2">ASN36</strain>
    </source>
</reference>